<evidence type="ECO:0000256" key="1">
    <source>
        <dbReference type="SAM" id="MobiDB-lite"/>
    </source>
</evidence>
<proteinExistence type="predicted"/>
<sequence>MMETNSQLETCRKRLQTRGNHIEGTFIFIKQGPCLIPAQPARCMLPSKSANSRGKCWCIFPFRWTTDREDLGTTDRVFHPREDLDAPDWVPHTWYARSELVTVLVEYLKCALKAIKRLARAHSDLIVGVFVAGQPIHTDIERRGGKRRKTECRGGKRRKTERRRRSISERR</sequence>
<dbReference type="Proteomes" id="UP000053144">
    <property type="component" value="Chromosome 3"/>
</dbReference>
<dbReference type="Gramene" id="KOM39770">
    <property type="protein sequence ID" value="KOM39770"/>
    <property type="gene ID" value="LR48_Vigan03g315200"/>
</dbReference>
<reference evidence="3" key="1">
    <citation type="journal article" date="2015" name="Proc. Natl. Acad. Sci. U.S.A.">
        <title>Genome sequencing of adzuki bean (Vigna angularis) provides insight into high starch and low fat accumulation and domestication.</title>
        <authorList>
            <person name="Yang K."/>
            <person name="Tian Z."/>
            <person name="Chen C."/>
            <person name="Luo L."/>
            <person name="Zhao B."/>
            <person name="Wang Z."/>
            <person name="Yu L."/>
            <person name="Li Y."/>
            <person name="Sun Y."/>
            <person name="Li W."/>
            <person name="Chen Y."/>
            <person name="Li Y."/>
            <person name="Zhang Y."/>
            <person name="Ai D."/>
            <person name="Zhao J."/>
            <person name="Shang C."/>
            <person name="Ma Y."/>
            <person name="Wu B."/>
            <person name="Wang M."/>
            <person name="Gao L."/>
            <person name="Sun D."/>
            <person name="Zhang P."/>
            <person name="Guo F."/>
            <person name="Wang W."/>
            <person name="Li Y."/>
            <person name="Wang J."/>
            <person name="Varshney R.K."/>
            <person name="Wang J."/>
            <person name="Ling H.Q."/>
            <person name="Wan P."/>
        </authorList>
    </citation>
    <scope>NUCLEOTIDE SEQUENCE</scope>
    <source>
        <strain evidence="3">cv. Jingnong 6</strain>
    </source>
</reference>
<organism evidence="2 3">
    <name type="scientific">Phaseolus angularis</name>
    <name type="common">Azuki bean</name>
    <name type="synonym">Vigna angularis</name>
    <dbReference type="NCBI Taxonomy" id="3914"/>
    <lineage>
        <taxon>Eukaryota</taxon>
        <taxon>Viridiplantae</taxon>
        <taxon>Streptophyta</taxon>
        <taxon>Embryophyta</taxon>
        <taxon>Tracheophyta</taxon>
        <taxon>Spermatophyta</taxon>
        <taxon>Magnoliopsida</taxon>
        <taxon>eudicotyledons</taxon>
        <taxon>Gunneridae</taxon>
        <taxon>Pentapetalae</taxon>
        <taxon>rosids</taxon>
        <taxon>fabids</taxon>
        <taxon>Fabales</taxon>
        <taxon>Fabaceae</taxon>
        <taxon>Papilionoideae</taxon>
        <taxon>50 kb inversion clade</taxon>
        <taxon>NPAAA clade</taxon>
        <taxon>indigoferoid/millettioid clade</taxon>
        <taxon>Phaseoleae</taxon>
        <taxon>Vigna</taxon>
    </lineage>
</organism>
<gene>
    <name evidence="2" type="ORF">LR48_Vigan03g315200</name>
</gene>
<dbReference type="EMBL" id="CM003373">
    <property type="protein sequence ID" value="KOM39770.1"/>
    <property type="molecule type" value="Genomic_DNA"/>
</dbReference>
<feature type="region of interest" description="Disordered" evidence="1">
    <location>
        <begin position="141"/>
        <end position="171"/>
    </location>
</feature>
<feature type="compositionally biased region" description="Basic residues" evidence="1">
    <location>
        <begin position="144"/>
        <end position="165"/>
    </location>
</feature>
<protein>
    <submittedName>
        <fullName evidence="2">Uncharacterized protein</fullName>
    </submittedName>
</protein>
<name>A0A0L9UA25_PHAAN</name>
<evidence type="ECO:0000313" key="3">
    <source>
        <dbReference type="Proteomes" id="UP000053144"/>
    </source>
</evidence>
<evidence type="ECO:0000313" key="2">
    <source>
        <dbReference type="EMBL" id="KOM39770.1"/>
    </source>
</evidence>
<accession>A0A0L9UA25</accession>
<dbReference type="AlphaFoldDB" id="A0A0L9UA25"/>